<name>A0A5C7AWZ6_9FLAO</name>
<dbReference type="AlphaFoldDB" id="A0A5C7AWZ6"/>
<keyword evidence="3" id="KW-1185">Reference proteome</keyword>
<evidence type="ECO:0000256" key="1">
    <source>
        <dbReference type="SAM" id="SignalP"/>
    </source>
</evidence>
<dbReference type="EMBL" id="VOSC01000012">
    <property type="protein sequence ID" value="TXE12707.1"/>
    <property type="molecule type" value="Genomic_DNA"/>
</dbReference>
<reference evidence="3" key="1">
    <citation type="submission" date="2019-08" db="EMBL/GenBank/DDBJ databases">
        <title>Seonamhaeicola sediminis sp. nov., isolated from marine sediment.</title>
        <authorList>
            <person name="Cao W.R."/>
        </authorList>
    </citation>
    <scope>NUCLEOTIDE SEQUENCE [LARGE SCALE GENOMIC DNA]</scope>
    <source>
        <strain evidence="3">Gy8</strain>
    </source>
</reference>
<feature type="signal peptide" evidence="1">
    <location>
        <begin position="1"/>
        <end position="21"/>
    </location>
</feature>
<dbReference type="OrthoDB" id="1161684at2"/>
<organism evidence="2 3">
    <name type="scientific">Seonamhaeicola algicola</name>
    <dbReference type="NCBI Taxonomy" id="1719036"/>
    <lineage>
        <taxon>Bacteria</taxon>
        <taxon>Pseudomonadati</taxon>
        <taxon>Bacteroidota</taxon>
        <taxon>Flavobacteriia</taxon>
        <taxon>Flavobacteriales</taxon>
        <taxon>Flavobacteriaceae</taxon>
    </lineage>
</organism>
<gene>
    <name evidence="2" type="ORF">FUA26_02605</name>
</gene>
<comment type="caution">
    <text evidence="2">The sequence shown here is derived from an EMBL/GenBank/DDBJ whole genome shotgun (WGS) entry which is preliminary data.</text>
</comment>
<proteinExistence type="predicted"/>
<evidence type="ECO:0000313" key="3">
    <source>
        <dbReference type="Proteomes" id="UP000321790"/>
    </source>
</evidence>
<keyword evidence="1" id="KW-0732">Signal</keyword>
<dbReference type="Proteomes" id="UP000321790">
    <property type="component" value="Unassembled WGS sequence"/>
</dbReference>
<accession>A0A5C7AWZ6</accession>
<feature type="chain" id="PRO_5022812583" evidence="1">
    <location>
        <begin position="22"/>
        <end position="148"/>
    </location>
</feature>
<dbReference type="RefSeq" id="WP_147131183.1">
    <property type="nucleotide sequence ID" value="NZ_VOSC01000012.1"/>
</dbReference>
<sequence>MKTKITLLSIFCLFFTLTTFAQKKHGPLSFIKNKVTIEKYHNAEDLKNMPKGEVLNLYMERVEALTQIIPYMAFATKPGVTMATLGIPNSNENRKQLEAQHENAENYLEGTVEFQKVLLPYSDTSKLVAAVLFYESIMKSIHSYEDFY</sequence>
<protein>
    <submittedName>
        <fullName evidence="2">Uncharacterized protein</fullName>
    </submittedName>
</protein>
<evidence type="ECO:0000313" key="2">
    <source>
        <dbReference type="EMBL" id="TXE12707.1"/>
    </source>
</evidence>